<feature type="domain" description="Peptidoglycan binding-like" evidence="1">
    <location>
        <begin position="367"/>
        <end position="421"/>
    </location>
</feature>
<dbReference type="Gene3D" id="1.10.8.350">
    <property type="entry name" value="Bacterial muramidase"/>
    <property type="match status" value="1"/>
</dbReference>
<dbReference type="InterPro" id="IPR043426">
    <property type="entry name" value="MltB-like"/>
</dbReference>
<sequence length="427" mass="46704">MTLLSAARRSLAAMLPVAMLGVAMLTGVLPALAPRPATAADADFQKWLQALWPDAQALGVSRPVFDQAIRGLEPDLSLPDLVIPGRAESPPRGQAEFVQTPAEYLREKNLANLAATGRKLYGEHRASLQGIEQRFGVPASVVLAIWGRETAFGSYKLPHDALRVLATQGYYGRRKDMFRTELLYALKMLQDGTPRADMRASWGGAMGLTQFLPSELYKHGVDFDGDGRLDIFRSVPDALASAAQQLHAKGWQPGKHWAYEVTPPARGFDCTIADPENLKPLRAWLAAGYVPAGGKRPAAADLDEPASLLQPAGTHGPSFLIMKNYYVIKDYNFSDLYVLFVGNVSDRIAGGGPFARAWDPVVQLRTKDLEEMQKRLAALGLYRDKIDGKAGMRTRLALGAYEKQNGLPLDCWPDAAVLDHMRARAGR</sequence>
<gene>
    <name evidence="3" type="ORF">ACFSOX_04695</name>
</gene>
<evidence type="ECO:0000259" key="2">
    <source>
        <dbReference type="Pfam" id="PF13406"/>
    </source>
</evidence>
<keyword evidence="4" id="KW-1185">Reference proteome</keyword>
<organism evidence="3 4">
    <name type="scientific">Rhodoplanes azumiensis</name>
    <dbReference type="NCBI Taxonomy" id="1897628"/>
    <lineage>
        <taxon>Bacteria</taxon>
        <taxon>Pseudomonadati</taxon>
        <taxon>Pseudomonadota</taxon>
        <taxon>Alphaproteobacteria</taxon>
        <taxon>Hyphomicrobiales</taxon>
        <taxon>Nitrobacteraceae</taxon>
        <taxon>Rhodoplanes</taxon>
    </lineage>
</organism>
<dbReference type="EMBL" id="JBHUIW010000003">
    <property type="protein sequence ID" value="MFD2181441.1"/>
    <property type="molecule type" value="Genomic_DNA"/>
</dbReference>
<reference evidence="4" key="1">
    <citation type="journal article" date="2019" name="Int. J. Syst. Evol. Microbiol.">
        <title>The Global Catalogue of Microorganisms (GCM) 10K type strain sequencing project: providing services to taxonomists for standard genome sequencing and annotation.</title>
        <authorList>
            <consortium name="The Broad Institute Genomics Platform"/>
            <consortium name="The Broad Institute Genome Sequencing Center for Infectious Disease"/>
            <person name="Wu L."/>
            <person name="Ma J."/>
        </authorList>
    </citation>
    <scope>NUCLEOTIDE SEQUENCE [LARGE SCALE GENOMIC DNA]</scope>
    <source>
        <strain evidence="4">CGMCC 1.6774</strain>
    </source>
</reference>
<dbReference type="InterPro" id="IPR036366">
    <property type="entry name" value="PGBDSf"/>
</dbReference>
<dbReference type="Gene3D" id="1.10.101.10">
    <property type="entry name" value="PGBD-like superfamily/PGBD"/>
    <property type="match status" value="1"/>
</dbReference>
<dbReference type="SUPFAM" id="SSF53955">
    <property type="entry name" value="Lysozyme-like"/>
    <property type="match status" value="1"/>
</dbReference>
<dbReference type="Proteomes" id="UP001597314">
    <property type="component" value="Unassembled WGS sequence"/>
</dbReference>
<accession>A0ABW5AFK6</accession>
<dbReference type="PANTHER" id="PTHR30163:SF8">
    <property type="entry name" value="LYTIC MUREIN TRANSGLYCOSYLASE"/>
    <property type="match status" value="1"/>
</dbReference>
<dbReference type="PANTHER" id="PTHR30163">
    <property type="entry name" value="MEMBRANE-BOUND LYTIC MUREIN TRANSGLYCOSYLASE B"/>
    <property type="match status" value="1"/>
</dbReference>
<protein>
    <submittedName>
        <fullName evidence="3">Lytic murein transglycosylase</fullName>
    </submittedName>
</protein>
<comment type="caution">
    <text evidence="3">The sequence shown here is derived from an EMBL/GenBank/DDBJ whole genome shotgun (WGS) entry which is preliminary data.</text>
</comment>
<dbReference type="InterPro" id="IPR036365">
    <property type="entry name" value="PGBD-like_sf"/>
</dbReference>
<name>A0ABW5AFK6_9BRAD</name>
<evidence type="ECO:0000313" key="3">
    <source>
        <dbReference type="EMBL" id="MFD2181441.1"/>
    </source>
</evidence>
<evidence type="ECO:0000259" key="1">
    <source>
        <dbReference type="Pfam" id="PF01471"/>
    </source>
</evidence>
<dbReference type="NCBIfam" id="TIGR02283">
    <property type="entry name" value="MltB_2"/>
    <property type="match status" value="1"/>
</dbReference>
<dbReference type="Pfam" id="PF13406">
    <property type="entry name" value="SLT_2"/>
    <property type="match status" value="1"/>
</dbReference>
<dbReference type="InterPro" id="IPR023346">
    <property type="entry name" value="Lysozyme-like_dom_sf"/>
</dbReference>
<dbReference type="InterPro" id="IPR002477">
    <property type="entry name" value="Peptidoglycan-bd-like"/>
</dbReference>
<dbReference type="Gene3D" id="1.10.530.10">
    <property type="match status" value="1"/>
</dbReference>
<proteinExistence type="predicted"/>
<dbReference type="InterPro" id="IPR031304">
    <property type="entry name" value="SLT_2"/>
</dbReference>
<dbReference type="RefSeq" id="WP_378476623.1">
    <property type="nucleotide sequence ID" value="NZ_JBHUIW010000003.1"/>
</dbReference>
<feature type="domain" description="Transglycosylase SLT" evidence="2">
    <location>
        <begin position="44"/>
        <end position="346"/>
    </location>
</feature>
<dbReference type="Pfam" id="PF01471">
    <property type="entry name" value="PG_binding_1"/>
    <property type="match status" value="1"/>
</dbReference>
<evidence type="ECO:0000313" key="4">
    <source>
        <dbReference type="Proteomes" id="UP001597314"/>
    </source>
</evidence>
<dbReference type="SUPFAM" id="SSF47090">
    <property type="entry name" value="PGBD-like"/>
    <property type="match status" value="1"/>
</dbReference>
<dbReference type="InterPro" id="IPR011970">
    <property type="entry name" value="MltB_2"/>
</dbReference>